<feature type="compositionally biased region" description="Basic residues" evidence="1">
    <location>
        <begin position="299"/>
        <end position="308"/>
    </location>
</feature>
<reference evidence="4" key="1">
    <citation type="journal article" date="2019" name="Int. J. Syst. Evol. Microbiol.">
        <title>The Global Catalogue of Microorganisms (GCM) 10K type strain sequencing project: providing services to taxonomists for standard genome sequencing and annotation.</title>
        <authorList>
            <consortium name="The Broad Institute Genomics Platform"/>
            <consortium name="The Broad Institute Genome Sequencing Center for Infectious Disease"/>
            <person name="Wu L."/>
            <person name="Ma J."/>
        </authorList>
    </citation>
    <scope>NUCLEOTIDE SEQUENCE [LARGE SCALE GENOMIC DNA]</scope>
    <source>
        <strain evidence="4">SYNS20</strain>
    </source>
</reference>
<feature type="transmembrane region" description="Helical" evidence="2">
    <location>
        <begin position="425"/>
        <end position="452"/>
    </location>
</feature>
<comment type="caution">
    <text evidence="3">The sequence shown here is derived from an EMBL/GenBank/DDBJ whole genome shotgun (WGS) entry which is preliminary data.</text>
</comment>
<accession>A0ABW2JWT9</accession>
<feature type="transmembrane region" description="Helical" evidence="2">
    <location>
        <begin position="237"/>
        <end position="259"/>
    </location>
</feature>
<evidence type="ECO:0000313" key="4">
    <source>
        <dbReference type="Proteomes" id="UP001596523"/>
    </source>
</evidence>
<sequence length="501" mass="50733">MNHYHGLRVLPGRIEDTAVIDRAEIPTLQARGRDDAAGVCGAVAGSLRARADGEELTWRVTESRLTHPAGQAGLRTTRISCSLRADADLADGGAIEFSDGYGEGRLGWREVTATAAGGVRLAASDVPGRSVSDELRRYPDDLLAAPLDVRGAVLRVEPGAATGAGAPAALASDGMSWLAGMDQRLASFAARDGLTVPVGLAAVALSLLLGAAHAALPGHGKTVMAACMAGRRGGVRDAMTVGATVTFTHTAGVLLLGLLLTVSATLAADRLLSLLGVVSGVLVVGVGVMLLRGARVPHGHAHGHGHTHGHGDGHTHGPGEGHAHGHGDGHTHGPGEGHSHGPGEGHTHGPGEGHTHGPGEGHSHGHQGGHAHGHTDGHSHGPGAGHSHRHRRRTLLGMGVAGGLVPSPSALVVLLGAVALNRTAFGVALVLGYGLGMAVVLTAAGLLVARFGDRAERLLARKGRALWLRRLRARLPQLTAALVIAVGAGLAVRSAVPLLGP</sequence>
<organism evidence="3 4">
    <name type="scientific">Streptomyces monticola</name>
    <dbReference type="NCBI Taxonomy" id="2666263"/>
    <lineage>
        <taxon>Bacteria</taxon>
        <taxon>Bacillati</taxon>
        <taxon>Actinomycetota</taxon>
        <taxon>Actinomycetes</taxon>
        <taxon>Kitasatosporales</taxon>
        <taxon>Streptomycetaceae</taxon>
        <taxon>Streptomyces</taxon>
    </lineage>
</organism>
<keyword evidence="4" id="KW-1185">Reference proteome</keyword>
<evidence type="ECO:0000256" key="1">
    <source>
        <dbReference type="SAM" id="MobiDB-lite"/>
    </source>
</evidence>
<feature type="compositionally biased region" description="Basic and acidic residues" evidence="1">
    <location>
        <begin position="309"/>
        <end position="363"/>
    </location>
</feature>
<proteinExistence type="predicted"/>
<protein>
    <submittedName>
        <fullName evidence="3">Nickel transporter</fullName>
    </submittedName>
</protein>
<dbReference type="InterPro" id="IPR051224">
    <property type="entry name" value="NiCoT_RcnA"/>
</dbReference>
<keyword evidence="2" id="KW-0472">Membrane</keyword>
<dbReference type="PANTHER" id="PTHR40659">
    <property type="entry name" value="NICKEL/COBALT EFFLUX SYSTEM RCNA"/>
    <property type="match status" value="1"/>
</dbReference>
<feature type="transmembrane region" description="Helical" evidence="2">
    <location>
        <begin position="194"/>
        <end position="216"/>
    </location>
</feature>
<evidence type="ECO:0000313" key="3">
    <source>
        <dbReference type="EMBL" id="MFC7309871.1"/>
    </source>
</evidence>
<dbReference type="RefSeq" id="WP_381839320.1">
    <property type="nucleotide sequence ID" value="NZ_JBHTCF010000025.1"/>
</dbReference>
<keyword evidence="2" id="KW-1133">Transmembrane helix</keyword>
<feature type="region of interest" description="Disordered" evidence="1">
    <location>
        <begin position="299"/>
        <end position="390"/>
    </location>
</feature>
<dbReference type="PANTHER" id="PTHR40659:SF1">
    <property type="entry name" value="NICKEL_COBALT EFFLUX SYSTEM RCNA"/>
    <property type="match status" value="1"/>
</dbReference>
<dbReference type="PRINTS" id="PR00334">
    <property type="entry name" value="KININOGEN"/>
</dbReference>
<evidence type="ECO:0000256" key="2">
    <source>
        <dbReference type="SAM" id="Phobius"/>
    </source>
</evidence>
<gene>
    <name evidence="3" type="ORF">ACFQVC_37355</name>
</gene>
<keyword evidence="2" id="KW-0812">Transmembrane</keyword>
<dbReference type="Proteomes" id="UP001596523">
    <property type="component" value="Unassembled WGS sequence"/>
</dbReference>
<name>A0ABW2JWT9_9ACTN</name>
<feature type="transmembrane region" description="Helical" evidence="2">
    <location>
        <begin position="271"/>
        <end position="291"/>
    </location>
</feature>
<feature type="transmembrane region" description="Helical" evidence="2">
    <location>
        <begin position="473"/>
        <end position="492"/>
    </location>
</feature>
<feature type="transmembrane region" description="Helical" evidence="2">
    <location>
        <begin position="395"/>
        <end position="419"/>
    </location>
</feature>
<dbReference type="InterPro" id="IPR002395">
    <property type="entry name" value="Kininogen"/>
</dbReference>
<dbReference type="EMBL" id="JBHTCF010000025">
    <property type="protein sequence ID" value="MFC7309871.1"/>
    <property type="molecule type" value="Genomic_DNA"/>
</dbReference>